<comment type="subcellular location">
    <subcellularLocation>
        <location evidence="1">Cell inner membrane</location>
    </subcellularLocation>
</comment>
<dbReference type="Proteomes" id="UP000295129">
    <property type="component" value="Unassembled WGS sequence"/>
</dbReference>
<keyword evidence="6" id="KW-0012">Acyltransferase</keyword>
<dbReference type="CDD" id="cd07984">
    <property type="entry name" value="LPLAT_LABLAT-like"/>
    <property type="match status" value="1"/>
</dbReference>
<sequence length="291" mass="32686">MFLAPLFRFLSRLPLSWLHAVGGLAGWLIYFFDSGYRRRLKDNLTLALGRDDPALRRRAVAEAGRQALEVPWLWLRPVEEVLGKIVRAEGWELADQARSEGAGILFMTPHLGCFEITALYCAAHAPITVLYRPPRKAALRPLMEYGRNRGDMRTAPADLSGVRKLVKTLRASEAVGMLPDQVPALGEGIWAPFFGRPAWTMTLAARLAEVKNVRMFYIWAERLPRGQGYSLHVAPPQEAMEGDLAARCAAINRDIERVILRCPEQYLWGYHRYKKPKAGKAADQAAEDAHA</sequence>
<keyword evidence="7" id="KW-1133">Transmembrane helix</keyword>
<dbReference type="PANTHER" id="PTHR30606:SF10">
    <property type="entry name" value="PHOSPHATIDYLINOSITOL MANNOSIDE ACYLTRANSFERASE"/>
    <property type="match status" value="1"/>
</dbReference>
<keyword evidence="5 7" id="KW-0472">Membrane</keyword>
<keyword evidence="4 8" id="KW-0808">Transferase</keyword>
<proteinExistence type="predicted"/>
<dbReference type="Pfam" id="PF03279">
    <property type="entry name" value="Lip_A_acyltrans"/>
    <property type="match status" value="1"/>
</dbReference>
<dbReference type="PANTHER" id="PTHR30606">
    <property type="entry name" value="LIPID A BIOSYNTHESIS LAUROYL ACYLTRANSFERASE"/>
    <property type="match status" value="1"/>
</dbReference>
<gene>
    <name evidence="8" type="ORF">C7389_11439</name>
</gene>
<name>A0A4V3BM09_9RHOO</name>
<evidence type="ECO:0000256" key="4">
    <source>
        <dbReference type="ARBA" id="ARBA00022679"/>
    </source>
</evidence>
<evidence type="ECO:0000313" key="9">
    <source>
        <dbReference type="Proteomes" id="UP000295129"/>
    </source>
</evidence>
<evidence type="ECO:0000256" key="6">
    <source>
        <dbReference type="ARBA" id="ARBA00023315"/>
    </source>
</evidence>
<dbReference type="GO" id="GO:0009247">
    <property type="term" value="P:glycolipid biosynthetic process"/>
    <property type="evidence" value="ECO:0007669"/>
    <property type="project" value="UniProtKB-ARBA"/>
</dbReference>
<keyword evidence="2" id="KW-1003">Cell membrane</keyword>
<dbReference type="GO" id="GO:0016746">
    <property type="term" value="F:acyltransferase activity"/>
    <property type="evidence" value="ECO:0007669"/>
    <property type="project" value="UniProtKB-KW"/>
</dbReference>
<keyword evidence="3" id="KW-0997">Cell inner membrane</keyword>
<accession>A0A4V3BM09</accession>
<dbReference type="AlphaFoldDB" id="A0A4V3BM09"/>
<evidence type="ECO:0000256" key="5">
    <source>
        <dbReference type="ARBA" id="ARBA00023136"/>
    </source>
</evidence>
<dbReference type="EMBL" id="SNVV01000014">
    <property type="protein sequence ID" value="TDN48652.1"/>
    <property type="molecule type" value="Genomic_DNA"/>
</dbReference>
<dbReference type="InterPro" id="IPR004960">
    <property type="entry name" value="LipA_acyltrans"/>
</dbReference>
<reference evidence="8 9" key="1">
    <citation type="submission" date="2019-03" db="EMBL/GenBank/DDBJ databases">
        <title>Genomic Encyclopedia of Type Strains, Phase IV (KMG-IV): sequencing the most valuable type-strain genomes for metagenomic binning, comparative biology and taxonomic classification.</title>
        <authorList>
            <person name="Goeker M."/>
        </authorList>
    </citation>
    <scope>NUCLEOTIDE SEQUENCE [LARGE SCALE GENOMIC DNA]</scope>
    <source>
        <strain evidence="8 9">DSM 12121</strain>
    </source>
</reference>
<keyword evidence="9" id="KW-1185">Reference proteome</keyword>
<keyword evidence="7" id="KW-0812">Transmembrane</keyword>
<dbReference type="GO" id="GO:0005886">
    <property type="term" value="C:plasma membrane"/>
    <property type="evidence" value="ECO:0007669"/>
    <property type="project" value="UniProtKB-SubCell"/>
</dbReference>
<evidence type="ECO:0000256" key="7">
    <source>
        <dbReference type="SAM" id="Phobius"/>
    </source>
</evidence>
<evidence type="ECO:0000256" key="1">
    <source>
        <dbReference type="ARBA" id="ARBA00004533"/>
    </source>
</evidence>
<dbReference type="PIRSF" id="PIRSF026649">
    <property type="entry name" value="MsbB"/>
    <property type="match status" value="1"/>
</dbReference>
<evidence type="ECO:0000256" key="2">
    <source>
        <dbReference type="ARBA" id="ARBA00022475"/>
    </source>
</evidence>
<dbReference type="RefSeq" id="WP_133593230.1">
    <property type="nucleotide sequence ID" value="NZ_SNVV01000014.1"/>
</dbReference>
<feature type="transmembrane region" description="Helical" evidence="7">
    <location>
        <begin position="15"/>
        <end position="32"/>
    </location>
</feature>
<evidence type="ECO:0000256" key="3">
    <source>
        <dbReference type="ARBA" id="ARBA00022519"/>
    </source>
</evidence>
<evidence type="ECO:0000313" key="8">
    <source>
        <dbReference type="EMBL" id="TDN48652.1"/>
    </source>
</evidence>
<dbReference type="NCBIfam" id="NF006487">
    <property type="entry name" value="PRK08905.1"/>
    <property type="match status" value="1"/>
</dbReference>
<protein>
    <submittedName>
        <fullName evidence="8">KDO2-lipid IV(A) lauroyltransferase</fullName>
    </submittedName>
</protein>
<comment type="caution">
    <text evidence="8">The sequence shown here is derived from an EMBL/GenBank/DDBJ whole genome shotgun (WGS) entry which is preliminary data.</text>
</comment>
<organism evidence="8 9">
    <name type="scientific">Azoarcus indigens</name>
    <dbReference type="NCBI Taxonomy" id="29545"/>
    <lineage>
        <taxon>Bacteria</taxon>
        <taxon>Pseudomonadati</taxon>
        <taxon>Pseudomonadota</taxon>
        <taxon>Betaproteobacteria</taxon>
        <taxon>Rhodocyclales</taxon>
        <taxon>Zoogloeaceae</taxon>
        <taxon>Azoarcus</taxon>
    </lineage>
</organism>
<dbReference type="OrthoDB" id="8524027at2"/>